<gene>
    <name evidence="8" type="primary">LOC116408572</name>
</gene>
<feature type="disulfide bond" evidence="4">
    <location>
        <begin position="277"/>
        <end position="292"/>
    </location>
</feature>
<evidence type="ECO:0000313" key="7">
    <source>
        <dbReference type="Proteomes" id="UP000008143"/>
    </source>
</evidence>
<feature type="disulfide bond" evidence="4">
    <location>
        <begin position="267"/>
        <end position="293"/>
    </location>
</feature>
<feature type="domain" description="SCAN box" evidence="5">
    <location>
        <begin position="4"/>
        <end position="59"/>
    </location>
</feature>
<keyword evidence="2" id="KW-0964">Secreted</keyword>
<feature type="disulfide bond" evidence="4">
    <location>
        <begin position="318"/>
        <end position="344"/>
    </location>
</feature>
<dbReference type="Gene3D" id="4.10.110.10">
    <property type="entry name" value="Spasmolytic Protein, domain 1"/>
    <property type="match status" value="4"/>
</dbReference>
<dbReference type="Pfam" id="PF02023">
    <property type="entry name" value="SCAN"/>
    <property type="match status" value="1"/>
</dbReference>
<proteinExistence type="predicted"/>
<dbReference type="PROSITE" id="PS51448">
    <property type="entry name" value="P_TREFOIL_2"/>
    <property type="match status" value="4"/>
</dbReference>
<evidence type="ECO:0000256" key="3">
    <source>
        <dbReference type="ARBA" id="ARBA00023157"/>
    </source>
</evidence>
<dbReference type="GO" id="GO:0005615">
    <property type="term" value="C:extracellular space"/>
    <property type="evidence" value="ECO:0000318"/>
    <property type="project" value="GO_Central"/>
</dbReference>
<feature type="disulfide bond" evidence="4">
    <location>
        <begin position="287"/>
        <end position="304"/>
    </location>
</feature>
<dbReference type="OrthoDB" id="10051464at2759"/>
<sequence>MYDLIHLAKKWLQPETLTGPQIVEWIVMDRYHKSLRSPLRKWLSHAEQTTADQLVEMIERYISAEELHLGSQGKTSWHTVPSMVPAWQYAAAYLDDVVIHSLDWQFDLPRVQPMLDSIRMAELTANPKKCSIGLEEAKYLGYNIDCAVAPADRVDCGYPGVTTADCTAQGCCFDSSIRNSLWCFYSAEDGPIRKLECSGDPKKRIDCGYPGVTEKQCKQNGCCFDNKIWGVKWCFKKQIGKAHFTTTPPPTTTTTTTTTTPTPTQNCAVAPADRVDCGYPGVTTADCRAQGCCFDSSISNSLWCFYSAEDGPIRKLECSGDPKQRIDCGYPGVTEKQCKQNGCCFDNKIWGVKWCFKKQTGKAHCRNTREVAGPQISSQSVEQKHCV</sequence>
<feature type="disulfide bond" evidence="4">
    <location>
        <begin position="146"/>
        <end position="172"/>
    </location>
</feature>
<evidence type="ECO:0000259" key="5">
    <source>
        <dbReference type="PROSITE" id="PS50804"/>
    </source>
</evidence>
<feature type="domain" description="P-type" evidence="6">
    <location>
        <begin position="265"/>
        <end position="308"/>
    </location>
</feature>
<dbReference type="PANTHER" id="PTHR13826:SF19">
    <property type="entry name" value="INTEGUMENTARY MUCIN A.1"/>
    <property type="match status" value="1"/>
</dbReference>
<feature type="disulfide bond" evidence="4">
    <location>
        <begin position="156"/>
        <end position="171"/>
    </location>
</feature>
<dbReference type="PRINTS" id="PR00680">
    <property type="entry name" value="PTREFOIL"/>
</dbReference>
<dbReference type="InterPro" id="IPR017957">
    <property type="entry name" value="P_trefoil_CS"/>
</dbReference>
<accession>A0A8J1J2F7</accession>
<feature type="disulfide bond" evidence="4">
    <location>
        <begin position="217"/>
        <end position="234"/>
    </location>
</feature>
<dbReference type="InterPro" id="IPR043502">
    <property type="entry name" value="DNA/RNA_pol_sf"/>
</dbReference>
<organism evidence="7 8">
    <name type="scientific">Xenopus tropicalis</name>
    <name type="common">Western clawed frog</name>
    <name type="synonym">Silurana tropicalis</name>
    <dbReference type="NCBI Taxonomy" id="8364"/>
    <lineage>
        <taxon>Eukaryota</taxon>
        <taxon>Metazoa</taxon>
        <taxon>Chordata</taxon>
        <taxon>Craniata</taxon>
        <taxon>Vertebrata</taxon>
        <taxon>Euteleostomi</taxon>
        <taxon>Amphibia</taxon>
        <taxon>Batrachia</taxon>
        <taxon>Anura</taxon>
        <taxon>Pipoidea</taxon>
        <taxon>Pipidae</taxon>
        <taxon>Xenopodinae</taxon>
        <taxon>Xenopus</taxon>
        <taxon>Silurana</taxon>
    </lineage>
</organism>
<dbReference type="Gene3D" id="3.30.70.270">
    <property type="match status" value="1"/>
</dbReference>
<dbReference type="CDD" id="cd00111">
    <property type="entry name" value="Trefoil"/>
    <property type="match status" value="4"/>
</dbReference>
<dbReference type="GeneID" id="116408572"/>
<dbReference type="CTD" id="116408572"/>
<dbReference type="InterPro" id="IPR044913">
    <property type="entry name" value="P_trefoil_dom_sf"/>
</dbReference>
<feature type="domain" description="P-type" evidence="6">
    <location>
        <begin position="144"/>
        <end position="187"/>
    </location>
</feature>
<dbReference type="InterPro" id="IPR003309">
    <property type="entry name" value="SCAN_dom"/>
</dbReference>
<keyword evidence="7" id="KW-1185">Reference proteome</keyword>
<evidence type="ECO:0000256" key="2">
    <source>
        <dbReference type="ARBA" id="ARBA00022525"/>
    </source>
</evidence>
<dbReference type="Pfam" id="PF00088">
    <property type="entry name" value="Trefoil"/>
    <property type="match status" value="4"/>
</dbReference>
<feature type="disulfide bond" evidence="4">
    <location>
        <begin position="338"/>
        <end position="355"/>
    </location>
</feature>
<feature type="domain" description="P-type" evidence="6">
    <location>
        <begin position="195"/>
        <end position="238"/>
    </location>
</feature>
<dbReference type="SUPFAM" id="SSF47353">
    <property type="entry name" value="Retrovirus capsid dimerization domain-like"/>
    <property type="match status" value="1"/>
</dbReference>
<dbReference type="Proteomes" id="UP000008143">
    <property type="component" value="Chromosome 2"/>
</dbReference>
<feature type="disulfide bond" evidence="4">
    <location>
        <begin position="207"/>
        <end position="222"/>
    </location>
</feature>
<feature type="domain" description="P-type" evidence="6">
    <location>
        <begin position="316"/>
        <end position="359"/>
    </location>
</feature>
<evidence type="ECO:0000256" key="4">
    <source>
        <dbReference type="PROSITE-ProRule" id="PRU00779"/>
    </source>
</evidence>
<dbReference type="InterPro" id="IPR000519">
    <property type="entry name" value="P_trefoil_dom"/>
</dbReference>
<dbReference type="GO" id="GO:0030277">
    <property type="term" value="P:maintenance of gastrointestinal epithelium"/>
    <property type="evidence" value="ECO:0000318"/>
    <property type="project" value="GO_Central"/>
</dbReference>
<dbReference type="PROSITE" id="PS00025">
    <property type="entry name" value="P_TREFOIL_1"/>
    <property type="match status" value="4"/>
</dbReference>
<protein>
    <submittedName>
        <fullName evidence="8">Integumentary mucin A.1-like</fullName>
    </submittedName>
</protein>
<dbReference type="AlphaFoldDB" id="A0A8J1J2F7"/>
<dbReference type="RefSeq" id="XP_031752029.1">
    <property type="nucleotide sequence ID" value="XM_031896169.1"/>
</dbReference>
<dbReference type="FunFam" id="4.10.110.10:FF:000006">
    <property type="entry name" value="Trefoil factor 1"/>
    <property type="match status" value="4"/>
</dbReference>
<dbReference type="PANTHER" id="PTHR13826">
    <property type="entry name" value="INTESTINAL TREFOIL FACTOR-RELATED"/>
    <property type="match status" value="1"/>
</dbReference>
<evidence type="ECO:0000313" key="8">
    <source>
        <dbReference type="RefSeq" id="XP_031752029.1"/>
    </source>
</evidence>
<reference evidence="8" key="1">
    <citation type="submission" date="2025-08" db="UniProtKB">
        <authorList>
            <consortium name="RefSeq"/>
        </authorList>
    </citation>
    <scope>IDENTIFICATION</scope>
    <source>
        <strain evidence="8">Nigerian</strain>
        <tissue evidence="8">Liver and blood</tissue>
    </source>
</reference>
<name>A0A8J1J2F7_XENTR</name>
<evidence type="ECO:0000256" key="1">
    <source>
        <dbReference type="ARBA" id="ARBA00004613"/>
    </source>
</evidence>
<dbReference type="SUPFAM" id="SSF57492">
    <property type="entry name" value="Trefoil"/>
    <property type="match status" value="4"/>
</dbReference>
<dbReference type="KEGG" id="xtr:116408572"/>
<dbReference type="Gene3D" id="1.10.4020.10">
    <property type="entry name" value="DNA breaking-rejoining enzymes"/>
    <property type="match status" value="1"/>
</dbReference>
<dbReference type="InterPro" id="IPR043128">
    <property type="entry name" value="Rev_trsase/Diguanyl_cyclase"/>
</dbReference>
<dbReference type="PROSITE" id="PS50804">
    <property type="entry name" value="SCAN_BOX"/>
    <property type="match status" value="1"/>
</dbReference>
<evidence type="ECO:0000259" key="6">
    <source>
        <dbReference type="PROSITE" id="PS51448"/>
    </source>
</evidence>
<feature type="disulfide bond" evidence="4">
    <location>
        <begin position="166"/>
        <end position="183"/>
    </location>
</feature>
<feature type="disulfide bond" evidence="4">
    <location>
        <begin position="328"/>
        <end position="343"/>
    </location>
</feature>
<dbReference type="InterPro" id="IPR038269">
    <property type="entry name" value="SCAN_sf"/>
</dbReference>
<dbReference type="SUPFAM" id="SSF56672">
    <property type="entry name" value="DNA/RNA polymerases"/>
    <property type="match status" value="1"/>
</dbReference>
<keyword evidence="3 4" id="KW-1015">Disulfide bond</keyword>
<dbReference type="SMART" id="SM00018">
    <property type="entry name" value="PD"/>
    <property type="match status" value="4"/>
</dbReference>
<dbReference type="InterPro" id="IPR017994">
    <property type="entry name" value="P_trefoil_chordata"/>
</dbReference>
<feature type="disulfide bond" evidence="4">
    <location>
        <begin position="197"/>
        <end position="223"/>
    </location>
</feature>
<comment type="subcellular location">
    <subcellularLocation>
        <location evidence="1">Secreted</location>
    </subcellularLocation>
</comment>